<dbReference type="STRING" id="1016849.A0A0D1X0K3"/>
<protein>
    <recommendedName>
        <fullName evidence="4">Asp/Glu/hydantoin racemase</fullName>
    </recommendedName>
</protein>
<dbReference type="Proteomes" id="UP000053599">
    <property type="component" value="Unassembled WGS sequence"/>
</dbReference>
<dbReference type="PANTHER" id="PTHR28047:SF5">
    <property type="entry name" value="PROTEIN DCG1"/>
    <property type="match status" value="1"/>
</dbReference>
<evidence type="ECO:0008006" key="4">
    <source>
        <dbReference type="Google" id="ProtNLM"/>
    </source>
</evidence>
<dbReference type="InterPro" id="IPR053714">
    <property type="entry name" value="Iso_Racemase_Enz_sf"/>
</dbReference>
<dbReference type="PANTHER" id="PTHR28047">
    <property type="entry name" value="PROTEIN DCG1"/>
    <property type="match status" value="1"/>
</dbReference>
<accession>A0A0D1X0K3</accession>
<reference evidence="2 3" key="1">
    <citation type="submission" date="2015-01" db="EMBL/GenBank/DDBJ databases">
        <title>The Genome Sequence of Exophiala sideris CBS121828.</title>
        <authorList>
            <consortium name="The Broad Institute Genomics Platform"/>
            <person name="Cuomo C."/>
            <person name="de Hoog S."/>
            <person name="Gorbushina A."/>
            <person name="Stielow B."/>
            <person name="Teixiera M."/>
            <person name="Abouelleil A."/>
            <person name="Chapman S.B."/>
            <person name="Priest M."/>
            <person name="Young S.K."/>
            <person name="Wortman J."/>
            <person name="Nusbaum C."/>
            <person name="Birren B."/>
        </authorList>
    </citation>
    <scope>NUCLEOTIDE SEQUENCE [LARGE SCALE GENOMIC DNA]</scope>
    <source>
        <strain evidence="2 3">CBS 121828</strain>
    </source>
</reference>
<dbReference type="Gene3D" id="3.40.50.12500">
    <property type="match status" value="1"/>
</dbReference>
<gene>
    <name evidence="2" type="ORF">PV11_08436</name>
</gene>
<sequence length="253" mass="26969">MCPYPSPTLNLLVINPNRSTAITNLIQSGIDRHAGPHIVTTYWTCPDGPAVLVSQEDIDRSTEACLEPLIKIQDSKRYDAFLLACYADHSLVSALQARLAGLPVVGIFEASVDHALAVLQPSKRFAILTTGKAYEEQLSNGVTRLLNTKNVPLSRFAGVVSTGVGWSDVEKGTEGIEMVKAKVKEGGRKLLGLGDIGAICVGGVILFGMEGWISELCEAEMGRANGQKVIIVDQLEAGVRAVESAMHKAGSGR</sequence>
<dbReference type="GO" id="GO:0047661">
    <property type="term" value="F:amino-acid racemase activity"/>
    <property type="evidence" value="ECO:0007669"/>
    <property type="project" value="InterPro"/>
</dbReference>
<evidence type="ECO:0000256" key="1">
    <source>
        <dbReference type="ARBA" id="ARBA00038414"/>
    </source>
</evidence>
<organism evidence="2 3">
    <name type="scientific">Exophiala sideris</name>
    <dbReference type="NCBI Taxonomy" id="1016849"/>
    <lineage>
        <taxon>Eukaryota</taxon>
        <taxon>Fungi</taxon>
        <taxon>Dikarya</taxon>
        <taxon>Ascomycota</taxon>
        <taxon>Pezizomycotina</taxon>
        <taxon>Eurotiomycetes</taxon>
        <taxon>Chaetothyriomycetidae</taxon>
        <taxon>Chaetothyriales</taxon>
        <taxon>Herpotrichiellaceae</taxon>
        <taxon>Exophiala</taxon>
    </lineage>
</organism>
<dbReference type="Pfam" id="PF01177">
    <property type="entry name" value="Asp_Glu_race"/>
    <property type="match status" value="1"/>
</dbReference>
<comment type="similarity">
    <text evidence="1">Belongs to the HyuE racemase family.</text>
</comment>
<dbReference type="AlphaFoldDB" id="A0A0D1X0K3"/>
<dbReference type="InterPro" id="IPR052186">
    <property type="entry name" value="Hydantoin_racemase-like"/>
</dbReference>
<evidence type="ECO:0000313" key="2">
    <source>
        <dbReference type="EMBL" id="KIV80981.1"/>
    </source>
</evidence>
<dbReference type="OrthoDB" id="412018at2759"/>
<dbReference type="EMBL" id="KN846953">
    <property type="protein sequence ID" value="KIV80981.1"/>
    <property type="molecule type" value="Genomic_DNA"/>
</dbReference>
<proteinExistence type="inferred from homology"/>
<dbReference type="HOGENOM" id="CLU_053002_1_1_1"/>
<evidence type="ECO:0000313" key="3">
    <source>
        <dbReference type="Proteomes" id="UP000053599"/>
    </source>
</evidence>
<name>A0A0D1X0K3_9EURO</name>
<dbReference type="InterPro" id="IPR015942">
    <property type="entry name" value="Asp/Glu/hydantoin_racemase"/>
</dbReference>